<dbReference type="AlphaFoldDB" id="X1IPF7"/>
<reference evidence="1" key="1">
    <citation type="journal article" date="2014" name="Front. Microbiol.">
        <title>High frequency of phylogenetically diverse reductive dehalogenase-homologous genes in deep subseafloor sedimentary metagenomes.</title>
        <authorList>
            <person name="Kawai M."/>
            <person name="Futagami T."/>
            <person name="Toyoda A."/>
            <person name="Takaki Y."/>
            <person name="Nishi S."/>
            <person name="Hori S."/>
            <person name="Arai W."/>
            <person name="Tsubouchi T."/>
            <person name="Morono Y."/>
            <person name="Uchiyama I."/>
            <person name="Ito T."/>
            <person name="Fujiyama A."/>
            <person name="Inagaki F."/>
            <person name="Takami H."/>
        </authorList>
    </citation>
    <scope>NUCLEOTIDE SEQUENCE</scope>
    <source>
        <strain evidence="1">Expedition CK06-06</strain>
    </source>
</reference>
<accession>X1IPF7</accession>
<protein>
    <submittedName>
        <fullName evidence="1">Uncharacterized protein</fullName>
    </submittedName>
</protein>
<name>X1IPF7_9ZZZZ</name>
<sequence>MQMNEEKIVEELKQLKKKLERIQNTTRTTNILLAK</sequence>
<dbReference type="EMBL" id="BARU01040982">
    <property type="protein sequence ID" value="GAH83572.1"/>
    <property type="molecule type" value="Genomic_DNA"/>
</dbReference>
<comment type="caution">
    <text evidence="1">The sequence shown here is derived from an EMBL/GenBank/DDBJ whole genome shotgun (WGS) entry which is preliminary data.</text>
</comment>
<evidence type="ECO:0000313" key="1">
    <source>
        <dbReference type="EMBL" id="GAH83572.1"/>
    </source>
</evidence>
<feature type="non-terminal residue" evidence="1">
    <location>
        <position position="35"/>
    </location>
</feature>
<proteinExistence type="predicted"/>
<gene>
    <name evidence="1" type="ORF">S03H2_63280</name>
</gene>
<organism evidence="1">
    <name type="scientific">marine sediment metagenome</name>
    <dbReference type="NCBI Taxonomy" id="412755"/>
    <lineage>
        <taxon>unclassified sequences</taxon>
        <taxon>metagenomes</taxon>
        <taxon>ecological metagenomes</taxon>
    </lineage>
</organism>